<sequence>MGSAPAYLLSALLLGGSLGTAALAADETKTEAADKVTKKKKRVLTPEEKTEKVSRHACKVKICKALAGEVPAEGTITCDIVKTWREEDIEDMVDDRMSWPWGKAVCESKLKVERKALRDAMTKPSQTVELPDQTVICRLDRKSESDPYEVVVNLAPKVTFKDGKATKASVNWGDVDAPLAIYPLVYSGTGLDNQTNVLGPEVVKLVNQFTSKKCADVGAKPENAPAPEEDVDEPDDEPGDDGVTDPNEQKVERRGSDRTALR</sequence>
<evidence type="ECO:0000256" key="1">
    <source>
        <dbReference type="SAM" id="MobiDB-lite"/>
    </source>
</evidence>
<evidence type="ECO:0000313" key="4">
    <source>
        <dbReference type="Proteomes" id="UP001597102"/>
    </source>
</evidence>
<feature type="compositionally biased region" description="Basic and acidic residues" evidence="1">
    <location>
        <begin position="247"/>
        <end position="262"/>
    </location>
</feature>
<dbReference type="Proteomes" id="UP001597102">
    <property type="component" value="Unassembled WGS sequence"/>
</dbReference>
<proteinExistence type="predicted"/>
<name>A0ABW3J856_9HYPH</name>
<keyword evidence="2" id="KW-0732">Signal</keyword>
<dbReference type="EMBL" id="JBHTJO010000001">
    <property type="protein sequence ID" value="MFD0985938.1"/>
    <property type="molecule type" value="Genomic_DNA"/>
</dbReference>
<feature type="signal peptide" evidence="2">
    <location>
        <begin position="1"/>
        <end position="24"/>
    </location>
</feature>
<feature type="region of interest" description="Disordered" evidence="1">
    <location>
        <begin position="214"/>
        <end position="262"/>
    </location>
</feature>
<reference evidence="4" key="1">
    <citation type="journal article" date="2019" name="Int. J. Syst. Evol. Microbiol.">
        <title>The Global Catalogue of Microorganisms (GCM) 10K type strain sequencing project: providing services to taxonomists for standard genome sequencing and annotation.</title>
        <authorList>
            <consortium name="The Broad Institute Genomics Platform"/>
            <consortium name="The Broad Institute Genome Sequencing Center for Infectious Disease"/>
            <person name="Wu L."/>
            <person name="Ma J."/>
        </authorList>
    </citation>
    <scope>NUCLEOTIDE SEQUENCE [LARGE SCALE GENOMIC DNA]</scope>
    <source>
        <strain evidence="4">CCUG 61697</strain>
    </source>
</reference>
<dbReference type="RefSeq" id="WP_379085148.1">
    <property type="nucleotide sequence ID" value="NZ_JBHTJO010000001.1"/>
</dbReference>
<comment type="caution">
    <text evidence="3">The sequence shown here is derived from an EMBL/GenBank/DDBJ whole genome shotgun (WGS) entry which is preliminary data.</text>
</comment>
<keyword evidence="4" id="KW-1185">Reference proteome</keyword>
<feature type="compositionally biased region" description="Acidic residues" evidence="1">
    <location>
        <begin position="227"/>
        <end position="243"/>
    </location>
</feature>
<evidence type="ECO:0000256" key="2">
    <source>
        <dbReference type="SAM" id="SignalP"/>
    </source>
</evidence>
<evidence type="ECO:0000313" key="3">
    <source>
        <dbReference type="EMBL" id="MFD0985938.1"/>
    </source>
</evidence>
<gene>
    <name evidence="3" type="ORF">ACFQ2F_02370</name>
</gene>
<organism evidence="3 4">
    <name type="scientific">Methyloligella solikamskensis</name>
    <dbReference type="NCBI Taxonomy" id="1177756"/>
    <lineage>
        <taxon>Bacteria</taxon>
        <taxon>Pseudomonadati</taxon>
        <taxon>Pseudomonadota</taxon>
        <taxon>Alphaproteobacteria</taxon>
        <taxon>Hyphomicrobiales</taxon>
        <taxon>Hyphomicrobiaceae</taxon>
        <taxon>Methyloligella</taxon>
    </lineage>
</organism>
<accession>A0ABW3J856</accession>
<feature type="chain" id="PRO_5046754255" evidence="2">
    <location>
        <begin position="25"/>
        <end position="262"/>
    </location>
</feature>
<protein>
    <submittedName>
        <fullName evidence="3">Uncharacterized protein</fullName>
    </submittedName>
</protein>